<name>A0A1G6XKW9_9BURK</name>
<evidence type="ECO:0000256" key="2">
    <source>
        <dbReference type="ARBA" id="ARBA00022679"/>
    </source>
</evidence>
<dbReference type="SFLD" id="SFLDG00358">
    <property type="entry name" value="Main_(cytGST)"/>
    <property type="match status" value="1"/>
</dbReference>
<dbReference type="PROSITE" id="PS50405">
    <property type="entry name" value="GST_CTER"/>
    <property type="match status" value="1"/>
</dbReference>
<dbReference type="RefSeq" id="WP_092002110.1">
    <property type="nucleotide sequence ID" value="NZ_FMYQ01000025.1"/>
</dbReference>
<evidence type="ECO:0000256" key="1">
    <source>
        <dbReference type="ARBA" id="ARBA00007409"/>
    </source>
</evidence>
<evidence type="ECO:0000259" key="4">
    <source>
        <dbReference type="PROSITE" id="PS50404"/>
    </source>
</evidence>
<dbReference type="InterPro" id="IPR036282">
    <property type="entry name" value="Glutathione-S-Trfase_C_sf"/>
</dbReference>
<dbReference type="Pfam" id="PF00043">
    <property type="entry name" value="GST_C"/>
    <property type="match status" value="1"/>
</dbReference>
<feature type="domain" description="GST C-terminal" evidence="5">
    <location>
        <begin position="87"/>
        <end position="208"/>
    </location>
</feature>
<proteinExistence type="inferred from homology"/>
<dbReference type="STRING" id="416944.SAMN05421548_12552"/>
<dbReference type="SUPFAM" id="SSF52833">
    <property type="entry name" value="Thioredoxin-like"/>
    <property type="match status" value="1"/>
</dbReference>
<dbReference type="InterPro" id="IPR004046">
    <property type="entry name" value="GST_C"/>
</dbReference>
<feature type="domain" description="GST N-terminal" evidence="4">
    <location>
        <begin position="1"/>
        <end position="81"/>
    </location>
</feature>
<dbReference type="AlphaFoldDB" id="A0A1G6XKW9"/>
<evidence type="ECO:0000256" key="3">
    <source>
        <dbReference type="RuleBase" id="RU003494"/>
    </source>
</evidence>
<dbReference type="PANTHER" id="PTHR44051:SF19">
    <property type="entry name" value="DISULFIDE-BOND OXIDOREDUCTASE YFCG"/>
    <property type="match status" value="1"/>
</dbReference>
<dbReference type="Gene3D" id="3.40.30.10">
    <property type="entry name" value="Glutaredoxin"/>
    <property type="match status" value="1"/>
</dbReference>
<reference evidence="7" key="1">
    <citation type="submission" date="2016-09" db="EMBL/GenBank/DDBJ databases">
        <authorList>
            <person name="Varghese N."/>
            <person name="Submissions S."/>
        </authorList>
    </citation>
    <scope>NUCLEOTIDE SEQUENCE [LARGE SCALE GENOMIC DNA]</scope>
    <source>
        <strain evidence="7">TNe-862</strain>
    </source>
</reference>
<dbReference type="InterPro" id="IPR036249">
    <property type="entry name" value="Thioredoxin-like_sf"/>
</dbReference>
<dbReference type="CDD" id="cd03047">
    <property type="entry name" value="GST_N_2"/>
    <property type="match status" value="1"/>
</dbReference>
<dbReference type="PANTHER" id="PTHR44051">
    <property type="entry name" value="GLUTATHIONE S-TRANSFERASE-RELATED"/>
    <property type="match status" value="1"/>
</dbReference>
<dbReference type="FunFam" id="3.40.30.10:FF:000039">
    <property type="entry name" value="Glutathione S-transferase domain"/>
    <property type="match status" value="1"/>
</dbReference>
<dbReference type="SFLD" id="SFLDS00019">
    <property type="entry name" value="Glutathione_Transferase_(cytos"/>
    <property type="match status" value="1"/>
</dbReference>
<dbReference type="InterPro" id="IPR004045">
    <property type="entry name" value="Glutathione_S-Trfase_N"/>
</dbReference>
<comment type="similarity">
    <text evidence="1 3">Belongs to the GST superfamily.</text>
</comment>
<protein>
    <submittedName>
        <fullName evidence="6">Glutathione S-transferase</fullName>
    </submittedName>
</protein>
<dbReference type="EMBL" id="FMYQ01000025">
    <property type="protein sequence ID" value="SDD77866.1"/>
    <property type="molecule type" value="Genomic_DNA"/>
</dbReference>
<keyword evidence="2 6" id="KW-0808">Transferase</keyword>
<dbReference type="InterPro" id="IPR040079">
    <property type="entry name" value="Glutathione_S-Trfase"/>
</dbReference>
<organism evidence="6 7">
    <name type="scientific">Paraburkholderia lycopersici</name>
    <dbReference type="NCBI Taxonomy" id="416944"/>
    <lineage>
        <taxon>Bacteria</taxon>
        <taxon>Pseudomonadati</taxon>
        <taxon>Pseudomonadota</taxon>
        <taxon>Betaproteobacteria</taxon>
        <taxon>Burkholderiales</taxon>
        <taxon>Burkholderiaceae</taxon>
        <taxon>Paraburkholderia</taxon>
    </lineage>
</organism>
<dbReference type="GO" id="GO:0016740">
    <property type="term" value="F:transferase activity"/>
    <property type="evidence" value="ECO:0007669"/>
    <property type="project" value="UniProtKB-KW"/>
</dbReference>
<dbReference type="OrthoDB" id="5958450at2"/>
<evidence type="ECO:0000313" key="6">
    <source>
        <dbReference type="EMBL" id="SDD77866.1"/>
    </source>
</evidence>
<dbReference type="SUPFAM" id="SSF47616">
    <property type="entry name" value="GST C-terminal domain-like"/>
    <property type="match status" value="1"/>
</dbReference>
<dbReference type="Gene3D" id="1.20.1050.10">
    <property type="match status" value="1"/>
</dbReference>
<keyword evidence="7" id="KW-1185">Reference proteome</keyword>
<dbReference type="PROSITE" id="PS50404">
    <property type="entry name" value="GST_NTER"/>
    <property type="match status" value="1"/>
</dbReference>
<evidence type="ECO:0000259" key="5">
    <source>
        <dbReference type="PROSITE" id="PS50405"/>
    </source>
</evidence>
<evidence type="ECO:0000313" key="7">
    <source>
        <dbReference type="Proteomes" id="UP000198908"/>
    </source>
</evidence>
<gene>
    <name evidence="6" type="ORF">SAMN05421548_12552</name>
</gene>
<dbReference type="InterPro" id="IPR010987">
    <property type="entry name" value="Glutathione-S-Trfase_C-like"/>
</dbReference>
<dbReference type="Proteomes" id="UP000198908">
    <property type="component" value="Unassembled WGS sequence"/>
</dbReference>
<dbReference type="SFLD" id="SFLDG01150">
    <property type="entry name" value="Main.1:_Beta-like"/>
    <property type="match status" value="1"/>
</dbReference>
<accession>A0A1G6XKW9</accession>
<dbReference type="Pfam" id="PF02798">
    <property type="entry name" value="GST_N"/>
    <property type="match status" value="1"/>
</dbReference>
<sequence length="208" mass="23952">MITIWGRANSVNVQKVLWCCDELVLPFQRLDAGGQFGHLNEPSYLAMNPNGKIPTLVDGDFVLWESNAILRYLAMQYGPSSLLYPTDPKVRASIERWLDWSIGTLAPAERPVFLGLVRTPPEKRDTAQIAADLDQVSKLWKLLDHHLQGRFFLENERFSLADIVLGSFARRWFGLEGVERVPLPNLERWYQRIAQRQGFRKYIDLPLT</sequence>